<feature type="transmembrane region" description="Helical" evidence="13">
    <location>
        <begin position="857"/>
        <end position="883"/>
    </location>
</feature>
<feature type="transmembrane region" description="Helical" evidence="13">
    <location>
        <begin position="904"/>
        <end position="925"/>
    </location>
</feature>
<evidence type="ECO:0000256" key="5">
    <source>
        <dbReference type="ARBA" id="ARBA00022725"/>
    </source>
</evidence>
<evidence type="ECO:0000256" key="1">
    <source>
        <dbReference type="ARBA" id="ARBA00004651"/>
    </source>
</evidence>
<evidence type="ECO:0000256" key="2">
    <source>
        <dbReference type="ARBA" id="ARBA00022475"/>
    </source>
</evidence>
<proteinExistence type="predicted"/>
<name>A0A8X7WW12_POLSE</name>
<dbReference type="PRINTS" id="PR00237">
    <property type="entry name" value="GPCRRHODOPSN"/>
</dbReference>
<dbReference type="GO" id="GO:0004984">
    <property type="term" value="F:olfactory receptor activity"/>
    <property type="evidence" value="ECO:0007669"/>
    <property type="project" value="InterPro"/>
</dbReference>
<evidence type="ECO:0000256" key="12">
    <source>
        <dbReference type="ARBA" id="ARBA00023224"/>
    </source>
</evidence>
<evidence type="ECO:0000259" key="14">
    <source>
        <dbReference type="PROSITE" id="PS50262"/>
    </source>
</evidence>
<keyword evidence="16" id="KW-1185">Reference proteome</keyword>
<dbReference type="InterPro" id="IPR000725">
    <property type="entry name" value="Olfact_rcpt"/>
</dbReference>
<dbReference type="Gene3D" id="1.20.1070.10">
    <property type="entry name" value="Rhodopsin 7-helix transmembrane proteins"/>
    <property type="match status" value="3"/>
</dbReference>
<keyword evidence="9" id="KW-1015">Disulfide bond</keyword>
<dbReference type="PRINTS" id="PR00245">
    <property type="entry name" value="OLFACTORYR"/>
</dbReference>
<reference evidence="15 16" key="1">
    <citation type="journal article" date="2021" name="Cell">
        <title>Tracing the genetic footprints of vertebrate landing in non-teleost ray-finned fishes.</title>
        <authorList>
            <person name="Bi X."/>
            <person name="Wang K."/>
            <person name="Yang L."/>
            <person name="Pan H."/>
            <person name="Jiang H."/>
            <person name="Wei Q."/>
            <person name="Fang M."/>
            <person name="Yu H."/>
            <person name="Zhu C."/>
            <person name="Cai Y."/>
            <person name="He Y."/>
            <person name="Gan X."/>
            <person name="Zeng H."/>
            <person name="Yu D."/>
            <person name="Zhu Y."/>
            <person name="Jiang H."/>
            <person name="Qiu Q."/>
            <person name="Yang H."/>
            <person name="Zhang Y.E."/>
            <person name="Wang W."/>
            <person name="Zhu M."/>
            <person name="He S."/>
            <person name="Zhang G."/>
        </authorList>
    </citation>
    <scope>NUCLEOTIDE SEQUENCE [LARGE SCALE GENOMIC DNA]</scope>
    <source>
        <strain evidence="15">Bchr_013</strain>
    </source>
</reference>
<dbReference type="SUPFAM" id="SSF81321">
    <property type="entry name" value="Family A G protein-coupled receptor-like"/>
    <property type="match status" value="3"/>
</dbReference>
<feature type="domain" description="G-protein coupled receptors family 1 profile" evidence="14">
    <location>
        <begin position="13"/>
        <end position="263"/>
    </location>
</feature>
<dbReference type="PANTHER" id="PTHR26451">
    <property type="entry name" value="G_PROTEIN_RECEP_F1_2 DOMAIN-CONTAINING PROTEIN"/>
    <property type="match status" value="1"/>
</dbReference>
<keyword evidence="7" id="KW-0297">G-protein coupled receptor</keyword>
<comment type="caution">
    <text evidence="15">The sequence shown here is derived from an EMBL/GenBank/DDBJ whole genome shotgun (WGS) entry which is preliminary data.</text>
</comment>
<dbReference type="Proteomes" id="UP000886611">
    <property type="component" value="Unassembled WGS sequence"/>
</dbReference>
<evidence type="ECO:0000313" key="15">
    <source>
        <dbReference type="EMBL" id="KAG2457085.1"/>
    </source>
</evidence>
<keyword evidence="8 13" id="KW-0472">Membrane</keyword>
<evidence type="ECO:0000256" key="10">
    <source>
        <dbReference type="ARBA" id="ARBA00023170"/>
    </source>
</evidence>
<keyword evidence="2" id="KW-1003">Cell membrane</keyword>
<feature type="domain" description="G-protein coupled receptors family 1 profile" evidence="14">
    <location>
        <begin position="698"/>
        <end position="949"/>
    </location>
</feature>
<feature type="transmembrane region" description="Helical" evidence="13">
    <location>
        <begin position="683"/>
        <end position="705"/>
    </location>
</feature>
<feature type="transmembrane region" description="Helical" evidence="13">
    <location>
        <begin position="213"/>
        <end position="232"/>
    </location>
</feature>
<feature type="transmembrane region" description="Helical" evidence="13">
    <location>
        <begin position="717"/>
        <end position="735"/>
    </location>
</feature>
<keyword evidence="4 13" id="KW-0812">Transmembrane</keyword>
<dbReference type="GO" id="GO:0004930">
    <property type="term" value="F:G protein-coupled receptor activity"/>
    <property type="evidence" value="ECO:0007669"/>
    <property type="project" value="UniProtKB-KW"/>
</dbReference>
<dbReference type="EMBL" id="JAATIS010008602">
    <property type="protein sequence ID" value="KAG2457085.1"/>
    <property type="molecule type" value="Genomic_DNA"/>
</dbReference>
<feature type="transmembrane region" description="Helical" evidence="13">
    <location>
        <begin position="798"/>
        <end position="820"/>
    </location>
</feature>
<feature type="non-terminal residue" evidence="15">
    <location>
        <position position="970"/>
    </location>
</feature>
<feature type="transmembrane region" description="Helical" evidence="13">
    <location>
        <begin position="438"/>
        <end position="460"/>
    </location>
</feature>
<feature type="transmembrane region" description="Helical" evidence="13">
    <location>
        <begin position="931"/>
        <end position="951"/>
    </location>
</feature>
<keyword evidence="5" id="KW-0552">Olfaction</keyword>
<evidence type="ECO:0000256" key="11">
    <source>
        <dbReference type="ARBA" id="ARBA00023180"/>
    </source>
</evidence>
<dbReference type="AlphaFoldDB" id="A0A8X7WW12"/>
<keyword evidence="6 13" id="KW-1133">Transmembrane helix</keyword>
<feature type="transmembrane region" description="Helical" evidence="13">
    <location>
        <begin position="395"/>
        <end position="417"/>
    </location>
</feature>
<dbReference type="PROSITE" id="PS50262">
    <property type="entry name" value="G_PROTEIN_RECEP_F1_2"/>
    <property type="match status" value="3"/>
</dbReference>
<feature type="non-terminal residue" evidence="15">
    <location>
        <position position="1"/>
    </location>
</feature>
<feature type="domain" description="G-protein coupled receptors family 1 profile" evidence="14">
    <location>
        <begin position="338"/>
        <end position="588"/>
    </location>
</feature>
<dbReference type="Pfam" id="PF13853">
    <property type="entry name" value="7tm_4"/>
    <property type="match status" value="3"/>
</dbReference>
<dbReference type="InterPro" id="IPR000276">
    <property type="entry name" value="GPCR_Rhodpsn"/>
</dbReference>
<evidence type="ECO:0000256" key="13">
    <source>
        <dbReference type="SAM" id="Phobius"/>
    </source>
</evidence>
<feature type="transmembrane region" description="Helical" evidence="13">
    <location>
        <begin position="168"/>
        <end position="201"/>
    </location>
</feature>
<keyword evidence="10" id="KW-0675">Receptor</keyword>
<feature type="transmembrane region" description="Helical" evidence="13">
    <location>
        <begin position="538"/>
        <end position="557"/>
    </location>
</feature>
<dbReference type="PANTHER" id="PTHR26451:SF869">
    <property type="entry name" value="OLFACTORY RECEPTOR 530-RELATED"/>
    <property type="match status" value="1"/>
</dbReference>
<dbReference type="InterPro" id="IPR052921">
    <property type="entry name" value="GPCR1_Superfamily_Member"/>
</dbReference>
<keyword evidence="11" id="KW-0325">Glycoprotein</keyword>
<evidence type="ECO:0000256" key="9">
    <source>
        <dbReference type="ARBA" id="ARBA00023157"/>
    </source>
</evidence>
<sequence length="970" mass="110875">MFLLVLYIFTVFFNGFVILLIYLEQTFHNPKYIAFCHLALVDLFTTTSLTPKLIDTFLFNSNFITYNACLANMFFVHFFTSVQSLSLVMLAYDRFIAICLPLHYHSINTNSRMMLIILSFWLLTGGTSSISVLLITRLSFCRSTVVKSYFCDNGPVFRLACNDVYPNLIMGFISIALFLFMPLMIIVISYIAIGITLLKIATAEGRHKALKTCTSHIMLVAMYYLPLAYTYFAGQFASISYNTRILNNTLCTTVPPMMNPVIYTLKTEEMMDLLKQVLRKKKLKTRRTSPMNFQGTMSLANNTLMHPEMFYISGFYDMPFANCYYVFLLVLYIFTVFFNGFVILLIYLEQMFHNPKYIAVCHLALVDLCTTTSLTPKLIDTFLFNSNFITYNACLANMFFVHFFTSVQSLSLVMLAYDRFIAICLPLHYHSINTNSRMMLIILSFWLLTVGTSSISVLLITRLSFCRSTVVNSFFCDNGPVFRLACNDVYPNLIMGFISIALFLFMPLMIILISYIAIGITLLKIATAEGRHKALKTCTSHIMLVAMYYIPLAYTYFAGQFASISYNTRILNNTLCTTVPPMMNPVIYTLKTEEMMDLLKQVLRKKKVKTRRMAGMGISTSKSETMVLSRKRLECPLKVGSEIRPQAEEFKYLGILFTRMNSTFVRPLGFYIGGFQSLPYSQYYFLFLSIIYLATLFCNFFLMVIIMFVESLHTPKYIAIFTLSVIDVSYSTTIIPKSVDAFLFGSKFVLYETCLTQMFFVLFFSAMESFSITILAYDRLISICFPLQSVTINTNSRMIRIILVSACIPLVVDVVTVYLITRLSFCRSTVINSYYCDHGPVFNLACNDFTPNWMAAYFGIVTFFCVPLAFIVLSYICIVSALLKIASTEGRKKAFKTCTTHLSLVAIFYIPLLAIYLTSWIRLSVDTNTRIFNTSLAATLPPLLNPIIYTLKTEEIMVEIKKIFKRKIAN</sequence>
<evidence type="ECO:0000256" key="6">
    <source>
        <dbReference type="ARBA" id="ARBA00022989"/>
    </source>
</evidence>
<evidence type="ECO:0000256" key="8">
    <source>
        <dbReference type="ARBA" id="ARBA00023136"/>
    </source>
</evidence>
<evidence type="ECO:0000256" key="3">
    <source>
        <dbReference type="ARBA" id="ARBA00022606"/>
    </source>
</evidence>
<feature type="transmembrane region" description="Helical" evidence="13">
    <location>
        <begin position="113"/>
        <end position="135"/>
    </location>
</feature>
<gene>
    <name evidence="15" type="primary">Or1j2_2</name>
    <name evidence="15" type="ORF">GTO96_0013820</name>
</gene>
<feature type="transmembrane region" description="Helical" evidence="13">
    <location>
        <begin position="324"/>
        <end position="348"/>
    </location>
</feature>
<dbReference type="FunFam" id="1.20.1070.10:FF:000024">
    <property type="entry name" value="Olfactory receptor"/>
    <property type="match status" value="3"/>
</dbReference>
<organism evidence="15 16">
    <name type="scientific">Polypterus senegalus</name>
    <name type="common">Senegal bichir</name>
    <dbReference type="NCBI Taxonomy" id="55291"/>
    <lineage>
        <taxon>Eukaryota</taxon>
        <taxon>Metazoa</taxon>
        <taxon>Chordata</taxon>
        <taxon>Craniata</taxon>
        <taxon>Vertebrata</taxon>
        <taxon>Euteleostomi</taxon>
        <taxon>Actinopterygii</taxon>
        <taxon>Polypteriformes</taxon>
        <taxon>Polypteridae</taxon>
        <taxon>Polypterus</taxon>
    </lineage>
</organism>
<dbReference type="InterPro" id="IPR017452">
    <property type="entry name" value="GPCR_Rhodpsn_7TM"/>
</dbReference>
<feature type="transmembrane region" description="Helical" evidence="13">
    <location>
        <begin position="755"/>
        <end position="777"/>
    </location>
</feature>
<accession>A0A8X7WW12</accession>
<dbReference type="GO" id="GO:0005549">
    <property type="term" value="F:odorant binding"/>
    <property type="evidence" value="ECO:0007669"/>
    <property type="project" value="TreeGrafter"/>
</dbReference>
<feature type="transmembrane region" description="Helical" evidence="13">
    <location>
        <begin position="493"/>
        <end position="526"/>
    </location>
</feature>
<evidence type="ECO:0000313" key="16">
    <source>
        <dbReference type="Proteomes" id="UP000886611"/>
    </source>
</evidence>
<protein>
    <submittedName>
        <fullName evidence="15">OR1J2 protein</fullName>
    </submittedName>
</protein>
<keyword evidence="12" id="KW-0807">Transducer</keyword>
<comment type="subcellular location">
    <subcellularLocation>
        <location evidence="1">Cell membrane</location>
        <topology evidence="1">Multi-pass membrane protein</topology>
    </subcellularLocation>
</comment>
<dbReference type="GO" id="GO:0005886">
    <property type="term" value="C:plasma membrane"/>
    <property type="evidence" value="ECO:0007669"/>
    <property type="project" value="UniProtKB-SubCell"/>
</dbReference>
<evidence type="ECO:0000256" key="7">
    <source>
        <dbReference type="ARBA" id="ARBA00023040"/>
    </source>
</evidence>
<keyword evidence="3" id="KW-0716">Sensory transduction</keyword>
<evidence type="ECO:0000256" key="4">
    <source>
        <dbReference type="ARBA" id="ARBA00022692"/>
    </source>
</evidence>
<feature type="transmembrane region" description="Helical" evidence="13">
    <location>
        <begin position="6"/>
        <end position="23"/>
    </location>
</feature>